<evidence type="ECO:0000313" key="10">
    <source>
        <dbReference type="Proteomes" id="UP000678499"/>
    </source>
</evidence>
<reference evidence="9" key="1">
    <citation type="submission" date="2020-11" db="EMBL/GenBank/DDBJ databases">
        <authorList>
            <person name="Tran Van P."/>
        </authorList>
    </citation>
    <scope>NUCLEOTIDE SEQUENCE</scope>
</reference>
<evidence type="ECO:0000256" key="6">
    <source>
        <dbReference type="SAM" id="MobiDB-lite"/>
    </source>
</evidence>
<sequence>MSGRLEPLSSGSATWDESASLVNREVPPPVSYSGNQQQQQHSHTSRLLPGTGGSAKKQNSRMLTKGESRESEPVGDDADYVDSDVSVLSQFHEDAISQAGFGWFQWTLYVIIGLGLAADTIELFVVAYVLPSAEVELCMNNVKKGWLGAITFFGMMIGGFVWGSLADRMGRRKALLSALTVNAVFGAIAAFMPTYGTFMTARLCSGIGGISWQKLKSVEYKFWDCSHIQHCSFILTCDRIGGSLPVVFAYFSEFMSRRSRGKHLSWLLMAWAIGGVFVALMAWTIIPRTGEFYGLSLWFPEYLKALKMDEYDSNVKLVVGETYVKQVFNGTLDNVKFVNSTFTDVTFHGIVLNHVEFTGCLLNRCEFSDVVSSRTFFKNSTLIQNHFADTDMYPYRFSDDTVLKNNSFLAMMGGCTLDFDLNFHLNEVFMENLIGQLALIPGTVLSVFLLDKLGRVKMICESRIFRMYVDVFVSSGSVFHLVPVHQSRSDCFRGDLQFYIYCGLEFLGRVHDRNLPVSFKSAELPEILGSLTFGNYIGVSRAIPMLTTAAVLLIGAIASIRIPETKDILL</sequence>
<dbReference type="EMBL" id="CAJPEX010003270">
    <property type="protein sequence ID" value="CAG0922051.1"/>
    <property type="molecule type" value="Genomic_DNA"/>
</dbReference>
<keyword evidence="10" id="KW-1185">Reference proteome</keyword>
<keyword evidence="3 7" id="KW-0812">Transmembrane</keyword>
<dbReference type="Pfam" id="PF23894">
    <property type="entry name" value="LD_SV2"/>
    <property type="match status" value="1"/>
</dbReference>
<feature type="compositionally biased region" description="Polar residues" evidence="6">
    <location>
        <begin position="9"/>
        <end position="21"/>
    </location>
</feature>
<dbReference type="EMBL" id="OA885307">
    <property type="protein sequence ID" value="CAD7281899.1"/>
    <property type="molecule type" value="Genomic_DNA"/>
</dbReference>
<evidence type="ECO:0000256" key="1">
    <source>
        <dbReference type="ARBA" id="ARBA00004141"/>
    </source>
</evidence>
<evidence type="ECO:0000256" key="7">
    <source>
        <dbReference type="SAM" id="Phobius"/>
    </source>
</evidence>
<keyword evidence="4 7" id="KW-1133">Transmembrane helix</keyword>
<protein>
    <recommendedName>
        <fullName evidence="8">Major facilitator superfamily (MFS) profile domain-containing protein</fullName>
    </recommendedName>
</protein>
<dbReference type="InterPro" id="IPR055415">
    <property type="entry name" value="LD_SV2"/>
</dbReference>
<feature type="domain" description="Major facilitator superfamily (MFS) profile" evidence="8">
    <location>
        <begin position="108"/>
        <end position="570"/>
    </location>
</feature>
<keyword evidence="2" id="KW-0813">Transport</keyword>
<dbReference type="GO" id="GO:0022857">
    <property type="term" value="F:transmembrane transporter activity"/>
    <property type="evidence" value="ECO:0007669"/>
    <property type="project" value="InterPro"/>
</dbReference>
<feature type="transmembrane region" description="Helical" evidence="7">
    <location>
        <begin position="433"/>
        <end position="453"/>
    </location>
</feature>
<dbReference type="PROSITE" id="PS50850">
    <property type="entry name" value="MFS"/>
    <property type="match status" value="1"/>
</dbReference>
<dbReference type="PANTHER" id="PTHR23511">
    <property type="entry name" value="SYNAPTIC VESICLE GLYCOPROTEIN 2"/>
    <property type="match status" value="1"/>
</dbReference>
<dbReference type="InterPro" id="IPR036259">
    <property type="entry name" value="MFS_trans_sf"/>
</dbReference>
<evidence type="ECO:0000313" key="9">
    <source>
        <dbReference type="EMBL" id="CAD7281899.1"/>
    </source>
</evidence>
<feature type="transmembrane region" description="Helical" evidence="7">
    <location>
        <begin position="106"/>
        <end position="130"/>
    </location>
</feature>
<dbReference type="InterPro" id="IPR020846">
    <property type="entry name" value="MFS_dom"/>
</dbReference>
<keyword evidence="5 7" id="KW-0472">Membrane</keyword>
<name>A0A7R9GHZ8_9CRUS</name>
<organism evidence="9">
    <name type="scientific">Notodromas monacha</name>
    <dbReference type="NCBI Taxonomy" id="399045"/>
    <lineage>
        <taxon>Eukaryota</taxon>
        <taxon>Metazoa</taxon>
        <taxon>Ecdysozoa</taxon>
        <taxon>Arthropoda</taxon>
        <taxon>Crustacea</taxon>
        <taxon>Oligostraca</taxon>
        <taxon>Ostracoda</taxon>
        <taxon>Podocopa</taxon>
        <taxon>Podocopida</taxon>
        <taxon>Cypridocopina</taxon>
        <taxon>Cypridoidea</taxon>
        <taxon>Cyprididae</taxon>
        <taxon>Notodromas</taxon>
    </lineage>
</organism>
<evidence type="ECO:0000256" key="3">
    <source>
        <dbReference type="ARBA" id="ARBA00022692"/>
    </source>
</evidence>
<feature type="region of interest" description="Disordered" evidence="6">
    <location>
        <begin position="1"/>
        <end position="78"/>
    </location>
</feature>
<feature type="transmembrane region" description="Helical" evidence="7">
    <location>
        <begin position="233"/>
        <end position="252"/>
    </location>
</feature>
<feature type="transmembrane region" description="Helical" evidence="7">
    <location>
        <begin position="542"/>
        <end position="562"/>
    </location>
</feature>
<gene>
    <name evidence="9" type="ORF">NMOB1V02_LOCUS9534</name>
</gene>
<evidence type="ECO:0000259" key="8">
    <source>
        <dbReference type="PROSITE" id="PS50850"/>
    </source>
</evidence>
<proteinExistence type="predicted"/>
<evidence type="ECO:0000256" key="4">
    <source>
        <dbReference type="ARBA" id="ARBA00022989"/>
    </source>
</evidence>
<dbReference type="Proteomes" id="UP000678499">
    <property type="component" value="Unassembled WGS sequence"/>
</dbReference>
<dbReference type="OrthoDB" id="433512at2759"/>
<accession>A0A7R9GHZ8</accession>
<dbReference type="Gene3D" id="1.20.1250.20">
    <property type="entry name" value="MFS general substrate transporter like domains"/>
    <property type="match status" value="1"/>
</dbReference>
<comment type="subcellular location">
    <subcellularLocation>
        <location evidence="1">Membrane</location>
        <topology evidence="1">Multi-pass membrane protein</topology>
    </subcellularLocation>
</comment>
<dbReference type="GO" id="GO:0043005">
    <property type="term" value="C:neuron projection"/>
    <property type="evidence" value="ECO:0007669"/>
    <property type="project" value="TreeGrafter"/>
</dbReference>
<evidence type="ECO:0000256" key="2">
    <source>
        <dbReference type="ARBA" id="ARBA00022448"/>
    </source>
</evidence>
<feature type="compositionally biased region" description="Polar residues" evidence="6">
    <location>
        <begin position="32"/>
        <end position="42"/>
    </location>
</feature>
<feature type="transmembrane region" description="Helical" evidence="7">
    <location>
        <begin position="264"/>
        <end position="286"/>
    </location>
</feature>
<dbReference type="SUPFAM" id="SSF141571">
    <property type="entry name" value="Pentapeptide repeat-like"/>
    <property type="match status" value="1"/>
</dbReference>
<feature type="transmembrane region" description="Helical" evidence="7">
    <location>
        <begin position="174"/>
        <end position="192"/>
    </location>
</feature>
<dbReference type="AlphaFoldDB" id="A0A7R9GHZ8"/>
<dbReference type="InterPro" id="IPR011701">
    <property type="entry name" value="MFS"/>
</dbReference>
<dbReference type="Gene3D" id="2.160.20.80">
    <property type="entry name" value="E3 ubiquitin-protein ligase SopA"/>
    <property type="match status" value="1"/>
</dbReference>
<dbReference type="SUPFAM" id="SSF103473">
    <property type="entry name" value="MFS general substrate transporter"/>
    <property type="match status" value="2"/>
</dbReference>
<dbReference type="PANTHER" id="PTHR23511:SF34">
    <property type="entry name" value="SYNAPTIC VESICLE GLYCOPROTEIN 2"/>
    <property type="match status" value="1"/>
</dbReference>
<feature type="transmembrane region" description="Helical" evidence="7">
    <location>
        <begin position="145"/>
        <end position="162"/>
    </location>
</feature>
<dbReference type="GO" id="GO:0030672">
    <property type="term" value="C:synaptic vesicle membrane"/>
    <property type="evidence" value="ECO:0007669"/>
    <property type="project" value="TreeGrafter"/>
</dbReference>
<dbReference type="Pfam" id="PF07690">
    <property type="entry name" value="MFS_1"/>
    <property type="match status" value="1"/>
</dbReference>
<evidence type="ECO:0000256" key="5">
    <source>
        <dbReference type="ARBA" id="ARBA00023136"/>
    </source>
</evidence>